<dbReference type="EMBL" id="CAJOAX010005033">
    <property type="protein sequence ID" value="CAF3932166.1"/>
    <property type="molecule type" value="Genomic_DNA"/>
</dbReference>
<dbReference type="OrthoDB" id="10108956at2759"/>
<accession>A0A819JM04</accession>
<protein>
    <recommendedName>
        <fullName evidence="4">F-box domain-containing protein</fullName>
    </recommendedName>
</protein>
<evidence type="ECO:0000313" key="1">
    <source>
        <dbReference type="EMBL" id="CAF1376191.1"/>
    </source>
</evidence>
<organism evidence="2 3">
    <name type="scientific">Rotaria sordida</name>
    <dbReference type="NCBI Taxonomy" id="392033"/>
    <lineage>
        <taxon>Eukaryota</taxon>
        <taxon>Metazoa</taxon>
        <taxon>Spiralia</taxon>
        <taxon>Gnathifera</taxon>
        <taxon>Rotifera</taxon>
        <taxon>Eurotatoria</taxon>
        <taxon>Bdelloidea</taxon>
        <taxon>Philodinida</taxon>
        <taxon>Philodinidae</taxon>
        <taxon>Rotaria</taxon>
    </lineage>
</organism>
<comment type="caution">
    <text evidence="2">The sequence shown here is derived from an EMBL/GenBank/DDBJ whole genome shotgun (WGS) entry which is preliminary data.</text>
</comment>
<dbReference type="Proteomes" id="UP000663882">
    <property type="component" value="Unassembled WGS sequence"/>
</dbReference>
<dbReference type="EMBL" id="CAJNOO010004290">
    <property type="protein sequence ID" value="CAF1376191.1"/>
    <property type="molecule type" value="Genomic_DNA"/>
</dbReference>
<evidence type="ECO:0008006" key="4">
    <source>
        <dbReference type="Google" id="ProtNLM"/>
    </source>
</evidence>
<reference evidence="2" key="1">
    <citation type="submission" date="2021-02" db="EMBL/GenBank/DDBJ databases">
        <authorList>
            <person name="Nowell W R."/>
        </authorList>
    </citation>
    <scope>NUCLEOTIDE SEQUENCE</scope>
</reference>
<evidence type="ECO:0000313" key="2">
    <source>
        <dbReference type="EMBL" id="CAF3932166.1"/>
    </source>
</evidence>
<gene>
    <name evidence="2" type="ORF">OTI717_LOCUS25406</name>
    <name evidence="1" type="ORF">RFH988_LOCUS33602</name>
</gene>
<proteinExistence type="predicted"/>
<name>A0A819JM04_9BILA</name>
<dbReference type="Proteomes" id="UP000663823">
    <property type="component" value="Unassembled WGS sequence"/>
</dbReference>
<evidence type="ECO:0000313" key="3">
    <source>
        <dbReference type="Proteomes" id="UP000663823"/>
    </source>
</evidence>
<dbReference type="AlphaFoldDB" id="A0A819JM04"/>
<sequence length="567" mass="67580">MNENKRKLSCENFSDEKSKKFCNSWISCFEDLSNDLFCEIFDYFNGYELFESFSNLNFRFEKILHSSSVLLKNRFYLFGNDGMMNTFKDYMLTNHHQIFSISIKFLLEKSSFFSSFLFDSSFDHLQSITFEDIQSNTIIPILNNLFFLPKLYSLTIKTSIIKEEMNEIYRLIFVLPKLKCSRICLSNNFHSLTYSMVEKNELSSIVYLVLDHYCSLNELEFLISFTPKLRRLTAHKIETKNFNAKVSSIELNNLKSLYLNVFQTTFNQLEIFLSKINSNLNLLTIGGSNDIGYLDAYRWEHLILNSFPQLEKFYLIYNDQLNDEENSPIFSGKQNQFSSSFWIQRKWLFEVEIAYTDIQYTIRPFSKRWYHYPKYNIEHSTVTCLAFESIPEDTLSKQIEHVLIITQIYYLEILEKNISIFQMIQVINLLPDLTTLKIHSLSTDETSEFTVDEIFILCSMKETSQITKVFLEEINHMKELDFLFTLCPYMEYFRIEKMNFMDIQAFLRIFLKKINRFDNHHLRALCFEFSTADDLIIQNIQDTINSDKLLSHFTIKRLRNLIYLQWK</sequence>